<organism evidence="2 3">
    <name type="scientific">Pseudoneurospora amorphoporcata</name>
    <dbReference type="NCBI Taxonomy" id="241081"/>
    <lineage>
        <taxon>Eukaryota</taxon>
        <taxon>Fungi</taxon>
        <taxon>Dikarya</taxon>
        <taxon>Ascomycota</taxon>
        <taxon>Pezizomycotina</taxon>
        <taxon>Sordariomycetes</taxon>
        <taxon>Sordariomycetidae</taxon>
        <taxon>Sordariales</taxon>
        <taxon>Sordariaceae</taxon>
        <taxon>Pseudoneurospora</taxon>
    </lineage>
</organism>
<gene>
    <name evidence="2" type="ORF">QBC32DRAFT_355855</name>
</gene>
<reference evidence="2" key="1">
    <citation type="journal article" date="2023" name="Mol. Phylogenet. Evol.">
        <title>Genome-scale phylogeny and comparative genomics of the fungal order Sordariales.</title>
        <authorList>
            <person name="Hensen N."/>
            <person name="Bonometti L."/>
            <person name="Westerberg I."/>
            <person name="Brannstrom I.O."/>
            <person name="Guillou S."/>
            <person name="Cros-Aarteil S."/>
            <person name="Calhoun S."/>
            <person name="Haridas S."/>
            <person name="Kuo A."/>
            <person name="Mondo S."/>
            <person name="Pangilinan J."/>
            <person name="Riley R."/>
            <person name="LaButti K."/>
            <person name="Andreopoulos B."/>
            <person name="Lipzen A."/>
            <person name="Chen C."/>
            <person name="Yan M."/>
            <person name="Daum C."/>
            <person name="Ng V."/>
            <person name="Clum A."/>
            <person name="Steindorff A."/>
            <person name="Ohm R.A."/>
            <person name="Martin F."/>
            <person name="Silar P."/>
            <person name="Natvig D.O."/>
            <person name="Lalanne C."/>
            <person name="Gautier V."/>
            <person name="Ament-Velasquez S.L."/>
            <person name="Kruys A."/>
            <person name="Hutchinson M.I."/>
            <person name="Powell A.J."/>
            <person name="Barry K."/>
            <person name="Miller A.N."/>
            <person name="Grigoriev I.V."/>
            <person name="Debuchy R."/>
            <person name="Gladieux P."/>
            <person name="Hiltunen Thoren M."/>
            <person name="Johannesson H."/>
        </authorList>
    </citation>
    <scope>NUCLEOTIDE SEQUENCE</scope>
    <source>
        <strain evidence="2">CBS 626.80</strain>
    </source>
</reference>
<proteinExistence type="predicted"/>
<evidence type="ECO:0000313" key="2">
    <source>
        <dbReference type="EMBL" id="KAK3947013.1"/>
    </source>
</evidence>
<name>A0AAN6SBF3_9PEZI</name>
<dbReference type="EMBL" id="MU859444">
    <property type="protein sequence ID" value="KAK3947013.1"/>
    <property type="molecule type" value="Genomic_DNA"/>
</dbReference>
<accession>A0AAN6SBF3</accession>
<evidence type="ECO:0000256" key="1">
    <source>
        <dbReference type="SAM" id="Phobius"/>
    </source>
</evidence>
<comment type="caution">
    <text evidence="2">The sequence shown here is derived from an EMBL/GenBank/DDBJ whole genome shotgun (WGS) entry which is preliminary data.</text>
</comment>
<keyword evidence="1" id="KW-1133">Transmembrane helix</keyword>
<sequence>MQTSTDLLSGAALALTLMWVKLDIGLLSALAVANGLASRICGGFVNLIGFSRILYIRSGLLPFRRPSAANMYFFKC</sequence>
<reference evidence="2" key="2">
    <citation type="submission" date="2023-06" db="EMBL/GenBank/DDBJ databases">
        <authorList>
            <consortium name="Lawrence Berkeley National Laboratory"/>
            <person name="Mondo S.J."/>
            <person name="Hensen N."/>
            <person name="Bonometti L."/>
            <person name="Westerberg I."/>
            <person name="Brannstrom I.O."/>
            <person name="Guillou S."/>
            <person name="Cros-Aarteil S."/>
            <person name="Calhoun S."/>
            <person name="Haridas S."/>
            <person name="Kuo A."/>
            <person name="Pangilinan J."/>
            <person name="Riley R."/>
            <person name="Labutti K."/>
            <person name="Andreopoulos B."/>
            <person name="Lipzen A."/>
            <person name="Chen C."/>
            <person name="Yanf M."/>
            <person name="Daum C."/>
            <person name="Ng V."/>
            <person name="Clum A."/>
            <person name="Steindorff A."/>
            <person name="Ohm R."/>
            <person name="Martin F."/>
            <person name="Silar P."/>
            <person name="Natvig D."/>
            <person name="Lalanne C."/>
            <person name="Gautier V."/>
            <person name="Ament-Velasquez S.L."/>
            <person name="Kruys A."/>
            <person name="Hutchinson M.I."/>
            <person name="Powell A.J."/>
            <person name="Barry K."/>
            <person name="Miller A.N."/>
            <person name="Grigoriev I.V."/>
            <person name="Debuchy R."/>
            <person name="Gladieux P."/>
            <person name="Thoren M.H."/>
            <person name="Johannesson H."/>
        </authorList>
    </citation>
    <scope>NUCLEOTIDE SEQUENCE</scope>
    <source>
        <strain evidence="2">CBS 626.80</strain>
    </source>
</reference>
<protein>
    <submittedName>
        <fullName evidence="2">Uncharacterized protein</fullName>
    </submittedName>
</protein>
<dbReference type="AlphaFoldDB" id="A0AAN6SBF3"/>
<keyword evidence="3" id="KW-1185">Reference proteome</keyword>
<evidence type="ECO:0000313" key="3">
    <source>
        <dbReference type="Proteomes" id="UP001303222"/>
    </source>
</evidence>
<dbReference type="Proteomes" id="UP001303222">
    <property type="component" value="Unassembled WGS sequence"/>
</dbReference>
<keyword evidence="1" id="KW-0812">Transmembrane</keyword>
<feature type="transmembrane region" description="Helical" evidence="1">
    <location>
        <begin position="7"/>
        <end position="30"/>
    </location>
</feature>
<keyword evidence="1" id="KW-0472">Membrane</keyword>